<dbReference type="EMBL" id="VEPZ02001107">
    <property type="protein sequence ID" value="KAE8694605.1"/>
    <property type="molecule type" value="Genomic_DNA"/>
</dbReference>
<proteinExistence type="predicted"/>
<feature type="region of interest" description="Disordered" evidence="1">
    <location>
        <begin position="1"/>
        <end position="22"/>
    </location>
</feature>
<keyword evidence="2" id="KW-0812">Transmembrane</keyword>
<evidence type="ECO:0000256" key="2">
    <source>
        <dbReference type="SAM" id="Phobius"/>
    </source>
</evidence>
<sequence>MASGDVERGRGMNENNRPNNYHWPTYPYHVEHTEMQWTWWLVPMFVVANVAAFVVVMYINDCPKNNLGFEGSCMAEFLGRLSFSL</sequence>
<evidence type="ECO:0000313" key="3">
    <source>
        <dbReference type="EMBL" id="KAE8694605.1"/>
    </source>
</evidence>
<keyword evidence="2" id="KW-1133">Transmembrane helix</keyword>
<comment type="caution">
    <text evidence="3">The sequence shown here is derived from an EMBL/GenBank/DDBJ whole genome shotgun (WGS) entry which is preliminary data.</text>
</comment>
<evidence type="ECO:0000313" key="4">
    <source>
        <dbReference type="Proteomes" id="UP000436088"/>
    </source>
</evidence>
<keyword evidence="4" id="KW-1185">Reference proteome</keyword>
<organism evidence="3 4">
    <name type="scientific">Hibiscus syriacus</name>
    <name type="common">Rose of Sharon</name>
    <dbReference type="NCBI Taxonomy" id="106335"/>
    <lineage>
        <taxon>Eukaryota</taxon>
        <taxon>Viridiplantae</taxon>
        <taxon>Streptophyta</taxon>
        <taxon>Embryophyta</taxon>
        <taxon>Tracheophyta</taxon>
        <taxon>Spermatophyta</taxon>
        <taxon>Magnoliopsida</taxon>
        <taxon>eudicotyledons</taxon>
        <taxon>Gunneridae</taxon>
        <taxon>Pentapetalae</taxon>
        <taxon>rosids</taxon>
        <taxon>malvids</taxon>
        <taxon>Malvales</taxon>
        <taxon>Malvaceae</taxon>
        <taxon>Malvoideae</taxon>
        <taxon>Hibiscus</taxon>
    </lineage>
</organism>
<feature type="transmembrane region" description="Helical" evidence="2">
    <location>
        <begin position="37"/>
        <end position="59"/>
    </location>
</feature>
<dbReference type="AlphaFoldDB" id="A0A6A2ZUQ3"/>
<dbReference type="Proteomes" id="UP000436088">
    <property type="component" value="Unassembled WGS sequence"/>
</dbReference>
<name>A0A6A2ZUQ3_HIBSY</name>
<evidence type="ECO:0000256" key="1">
    <source>
        <dbReference type="SAM" id="MobiDB-lite"/>
    </source>
</evidence>
<protein>
    <submittedName>
        <fullName evidence="3">Uncharacterized protein</fullName>
    </submittedName>
</protein>
<reference evidence="3" key="1">
    <citation type="submission" date="2019-09" db="EMBL/GenBank/DDBJ databases">
        <title>Draft genome information of white flower Hibiscus syriacus.</title>
        <authorList>
            <person name="Kim Y.-M."/>
        </authorList>
    </citation>
    <scope>NUCLEOTIDE SEQUENCE [LARGE SCALE GENOMIC DNA]</scope>
    <source>
        <strain evidence="3">YM2019G1</strain>
    </source>
</reference>
<gene>
    <name evidence="3" type="ORF">F3Y22_tig00110777pilonHSYRG00083</name>
</gene>
<feature type="compositionally biased region" description="Basic and acidic residues" evidence="1">
    <location>
        <begin position="1"/>
        <end position="11"/>
    </location>
</feature>
<accession>A0A6A2ZUQ3</accession>
<keyword evidence="2" id="KW-0472">Membrane</keyword>